<feature type="transmembrane region" description="Helical" evidence="7">
    <location>
        <begin position="20"/>
        <end position="44"/>
    </location>
</feature>
<evidence type="ECO:0000256" key="4">
    <source>
        <dbReference type="ARBA" id="ARBA00022692"/>
    </source>
</evidence>
<reference evidence="8 9" key="1">
    <citation type="submission" date="2019-12" db="EMBL/GenBank/DDBJ databases">
        <title>Sequencing and analysis of the whole genome of Mycoplasma gallinaceum strain Peacock20181011.</title>
        <authorList>
            <person name="Liu X."/>
            <person name="Qin Z."/>
            <person name="Xu H."/>
        </authorList>
    </citation>
    <scope>NUCLEOTIDE SEQUENCE [LARGE SCALE GENOMIC DNA]</scope>
    <source>
        <strain evidence="8 9">Peacock20181011</strain>
    </source>
</reference>
<evidence type="ECO:0000313" key="9">
    <source>
        <dbReference type="Proteomes" id="UP000503310"/>
    </source>
</evidence>
<protein>
    <submittedName>
        <fullName evidence="8">Type IV secretory system conjugative DNA transfer family protein</fullName>
    </submittedName>
</protein>
<dbReference type="GO" id="GO:0005886">
    <property type="term" value="C:plasma membrane"/>
    <property type="evidence" value="ECO:0007669"/>
    <property type="project" value="UniProtKB-SubCell"/>
</dbReference>
<dbReference type="EMBL" id="CP047225">
    <property type="protein sequence ID" value="QIW62364.1"/>
    <property type="molecule type" value="Genomic_DNA"/>
</dbReference>
<evidence type="ECO:0000256" key="6">
    <source>
        <dbReference type="ARBA" id="ARBA00023136"/>
    </source>
</evidence>
<dbReference type="SUPFAM" id="SSF52540">
    <property type="entry name" value="P-loop containing nucleoside triphosphate hydrolases"/>
    <property type="match status" value="1"/>
</dbReference>
<feature type="transmembrane region" description="Helical" evidence="7">
    <location>
        <begin position="65"/>
        <end position="88"/>
    </location>
</feature>
<dbReference type="PANTHER" id="PTHR37937:SF1">
    <property type="entry name" value="CONJUGATIVE TRANSFER: DNA TRANSPORT"/>
    <property type="match status" value="1"/>
</dbReference>
<evidence type="ECO:0000256" key="1">
    <source>
        <dbReference type="ARBA" id="ARBA00004651"/>
    </source>
</evidence>
<comment type="subcellular location">
    <subcellularLocation>
        <location evidence="1">Cell membrane</location>
        <topology evidence="1">Multi-pass membrane protein</topology>
    </subcellularLocation>
</comment>
<evidence type="ECO:0000256" key="2">
    <source>
        <dbReference type="ARBA" id="ARBA00008806"/>
    </source>
</evidence>
<keyword evidence="4 7" id="KW-0812">Transmembrane</keyword>
<evidence type="ECO:0000256" key="7">
    <source>
        <dbReference type="SAM" id="Phobius"/>
    </source>
</evidence>
<organism evidence="8 9">
    <name type="scientific">Mycoplasmopsis gallinacea</name>
    <dbReference type="NCBI Taxonomy" id="29556"/>
    <lineage>
        <taxon>Bacteria</taxon>
        <taxon>Bacillati</taxon>
        <taxon>Mycoplasmatota</taxon>
        <taxon>Mycoplasmoidales</taxon>
        <taxon>Metamycoplasmataceae</taxon>
        <taxon>Mycoplasmopsis</taxon>
    </lineage>
</organism>
<dbReference type="RefSeq" id="WP_167845332.1">
    <property type="nucleotide sequence ID" value="NZ_CP047225.1"/>
</dbReference>
<dbReference type="CDD" id="cd01127">
    <property type="entry name" value="TrwB_TraG_TraD_VirD4"/>
    <property type="match status" value="2"/>
</dbReference>
<dbReference type="AlphaFoldDB" id="A0A6H0V3Q8"/>
<evidence type="ECO:0000256" key="3">
    <source>
        <dbReference type="ARBA" id="ARBA00022475"/>
    </source>
</evidence>
<keyword evidence="6 7" id="KW-0472">Membrane</keyword>
<accession>A0A6H0V3Q8</accession>
<dbReference type="InterPro" id="IPR003688">
    <property type="entry name" value="TraG/VirD4"/>
</dbReference>
<dbReference type="Pfam" id="PF02534">
    <property type="entry name" value="T4SS-DNA_transf"/>
    <property type="match status" value="1"/>
</dbReference>
<gene>
    <name evidence="8" type="ORF">GOQ20_02930</name>
</gene>
<comment type="similarity">
    <text evidence="2">Belongs to the VirD4/TraG family.</text>
</comment>
<dbReference type="InterPro" id="IPR051539">
    <property type="entry name" value="T4SS-coupling_protein"/>
</dbReference>
<dbReference type="Proteomes" id="UP000503310">
    <property type="component" value="Chromosome"/>
</dbReference>
<sequence length="698" mass="81990">MLWKTIDKLFDFKKEFKKSLILSIIFYLSILIILYLCIFILFNLKVLLIEKQKFGQALINFITKWKITGIFFGCYTFLFIGIMVVVNWNDFKPEFKKDKNPDEIFLWNERKKIGNWKKLFSEFVVKPKNKANWILGYKIDAKTKKKIWIVNNKDNHAKIIGGTGSGKSQFLVLPNITYNAQLPEDEKPCMFITDPKKEIYNTMNNYLNDNGYQIKLIDLIDEDGETWNPLMFAYEIINSKPFNELKEQDYSKAISSINEIVEDLGWPDGKNDIWLRSSKSILTSIFTYLLYKTMNNPLFKKYNIERLNPEDLTIIKAAEFLSPNNFKNGTWREEIEKMSEHNIFWKQLLQIFSNLPQKADGTLEGMISNAQDVINGYATHFKLSDRLSSSSLNLKELLENMNEKPFALFICYPDHENAVNKFNTLFLKQLYKYATEEANKQKQKHLPRKFQFYLEEFASLATIDDFHKSISIARSRWIFFLIIIQSYAQLKKYDTGKGETTTIIDNTGLTYFISSSSVETMESFIKSIGKKEIISKSISHSDKNDNVSSSEQDKNILEINDLKEKPKNDVLIDIPNEKPFLWTMTPFYLGFKDILNDERKFEYQVSPALKAVREKKENKVIQRENLLKHVIENVAETTVEEKIMNNDFRSRNAQYLFGKDKMVLLHESFRDSKDQIFKEINFKLIEQFYKSNKHKNKG</sequence>
<proteinExistence type="inferred from homology"/>
<dbReference type="PANTHER" id="PTHR37937">
    <property type="entry name" value="CONJUGATIVE TRANSFER: DNA TRANSPORT"/>
    <property type="match status" value="1"/>
</dbReference>
<name>A0A6H0V3Q8_9BACT</name>
<keyword evidence="3" id="KW-1003">Cell membrane</keyword>
<dbReference type="InterPro" id="IPR027417">
    <property type="entry name" value="P-loop_NTPase"/>
</dbReference>
<evidence type="ECO:0000256" key="5">
    <source>
        <dbReference type="ARBA" id="ARBA00022989"/>
    </source>
</evidence>
<keyword evidence="5 7" id="KW-1133">Transmembrane helix</keyword>
<evidence type="ECO:0000313" key="8">
    <source>
        <dbReference type="EMBL" id="QIW62364.1"/>
    </source>
</evidence>
<dbReference type="Gene3D" id="3.40.50.300">
    <property type="entry name" value="P-loop containing nucleotide triphosphate hydrolases"/>
    <property type="match status" value="2"/>
</dbReference>